<dbReference type="AlphaFoldDB" id="A0A2P2R3N1"/>
<evidence type="ECO:0000313" key="1">
    <source>
        <dbReference type="EMBL" id="MBX73882.1"/>
    </source>
</evidence>
<accession>A0A2P2R3N1</accession>
<proteinExistence type="predicted"/>
<name>A0A2P2R3N1_RHIMU</name>
<protein>
    <submittedName>
        <fullName evidence="1">Uncharacterized protein</fullName>
    </submittedName>
</protein>
<sequence length="73" mass="8798">MNHLCNFRRLFWESMKLACIKAVGRSKRRFSCHNPVLFRVHFSFTIQVDNNIVVTAYSLCWVDCFFFYIVDKK</sequence>
<dbReference type="EMBL" id="GGEC01093398">
    <property type="protein sequence ID" value="MBX73882.1"/>
    <property type="molecule type" value="Transcribed_RNA"/>
</dbReference>
<organism evidence="1">
    <name type="scientific">Rhizophora mucronata</name>
    <name type="common">Asiatic mangrove</name>
    <dbReference type="NCBI Taxonomy" id="61149"/>
    <lineage>
        <taxon>Eukaryota</taxon>
        <taxon>Viridiplantae</taxon>
        <taxon>Streptophyta</taxon>
        <taxon>Embryophyta</taxon>
        <taxon>Tracheophyta</taxon>
        <taxon>Spermatophyta</taxon>
        <taxon>Magnoliopsida</taxon>
        <taxon>eudicotyledons</taxon>
        <taxon>Gunneridae</taxon>
        <taxon>Pentapetalae</taxon>
        <taxon>rosids</taxon>
        <taxon>fabids</taxon>
        <taxon>Malpighiales</taxon>
        <taxon>Rhizophoraceae</taxon>
        <taxon>Rhizophora</taxon>
    </lineage>
</organism>
<reference evidence="1" key="1">
    <citation type="submission" date="2018-02" db="EMBL/GenBank/DDBJ databases">
        <title>Rhizophora mucronata_Transcriptome.</title>
        <authorList>
            <person name="Meera S.P."/>
            <person name="Sreeshan A."/>
            <person name="Augustine A."/>
        </authorList>
    </citation>
    <scope>NUCLEOTIDE SEQUENCE</scope>
    <source>
        <tissue evidence="1">Leaf</tissue>
    </source>
</reference>